<feature type="compositionally biased region" description="Low complexity" evidence="1">
    <location>
        <begin position="897"/>
        <end position="912"/>
    </location>
</feature>
<reference evidence="2" key="2">
    <citation type="submission" date="2022-01" db="EMBL/GenBank/DDBJ databases">
        <authorList>
            <person name="Yamashiro T."/>
            <person name="Shiraishi A."/>
            <person name="Satake H."/>
            <person name="Nakayama K."/>
        </authorList>
    </citation>
    <scope>NUCLEOTIDE SEQUENCE</scope>
</reference>
<name>A0ABQ5A9S9_9ASTR</name>
<evidence type="ECO:0000256" key="1">
    <source>
        <dbReference type="SAM" id="MobiDB-lite"/>
    </source>
</evidence>
<reference evidence="2" key="1">
    <citation type="journal article" date="2022" name="Int. J. Mol. Sci.">
        <title>Draft Genome of Tanacetum Coccineum: Genomic Comparison of Closely Related Tanacetum-Family Plants.</title>
        <authorList>
            <person name="Yamashiro T."/>
            <person name="Shiraishi A."/>
            <person name="Nakayama K."/>
            <person name="Satake H."/>
        </authorList>
    </citation>
    <scope>NUCLEOTIDE SEQUENCE</scope>
</reference>
<feature type="compositionally biased region" description="Basic and acidic residues" evidence="1">
    <location>
        <begin position="972"/>
        <end position="987"/>
    </location>
</feature>
<feature type="compositionally biased region" description="Low complexity" evidence="1">
    <location>
        <begin position="921"/>
        <end position="942"/>
    </location>
</feature>
<feature type="region of interest" description="Disordered" evidence="1">
    <location>
        <begin position="546"/>
        <end position="572"/>
    </location>
</feature>
<comment type="caution">
    <text evidence="2">The sequence shown here is derived from an EMBL/GenBank/DDBJ whole genome shotgun (WGS) entry which is preliminary data.</text>
</comment>
<evidence type="ECO:0008006" key="4">
    <source>
        <dbReference type="Google" id="ProtNLM"/>
    </source>
</evidence>
<dbReference type="EMBL" id="BQNB010012092">
    <property type="protein sequence ID" value="GJS99095.1"/>
    <property type="molecule type" value="Genomic_DNA"/>
</dbReference>
<feature type="compositionally biased region" description="Low complexity" evidence="1">
    <location>
        <begin position="457"/>
        <end position="482"/>
    </location>
</feature>
<feature type="region of interest" description="Disordered" evidence="1">
    <location>
        <begin position="654"/>
        <end position="673"/>
    </location>
</feature>
<accession>A0ABQ5A9S9</accession>
<keyword evidence="3" id="KW-1185">Reference proteome</keyword>
<proteinExistence type="predicted"/>
<dbReference type="Proteomes" id="UP001151760">
    <property type="component" value="Unassembled WGS sequence"/>
</dbReference>
<evidence type="ECO:0000313" key="3">
    <source>
        <dbReference type="Proteomes" id="UP001151760"/>
    </source>
</evidence>
<dbReference type="PANTHER" id="PTHR11439:SF509">
    <property type="entry name" value="RNA-DIRECTED DNA POLYMERASE"/>
    <property type="match status" value="1"/>
</dbReference>
<dbReference type="CDD" id="cd09272">
    <property type="entry name" value="RNase_HI_RT_Ty1"/>
    <property type="match status" value="1"/>
</dbReference>
<feature type="region of interest" description="Disordered" evidence="1">
    <location>
        <begin position="428"/>
        <end position="522"/>
    </location>
</feature>
<evidence type="ECO:0000313" key="2">
    <source>
        <dbReference type="EMBL" id="GJS99095.1"/>
    </source>
</evidence>
<organism evidence="2 3">
    <name type="scientific">Tanacetum coccineum</name>
    <dbReference type="NCBI Taxonomy" id="301880"/>
    <lineage>
        <taxon>Eukaryota</taxon>
        <taxon>Viridiplantae</taxon>
        <taxon>Streptophyta</taxon>
        <taxon>Embryophyta</taxon>
        <taxon>Tracheophyta</taxon>
        <taxon>Spermatophyta</taxon>
        <taxon>Magnoliopsida</taxon>
        <taxon>eudicotyledons</taxon>
        <taxon>Gunneridae</taxon>
        <taxon>Pentapetalae</taxon>
        <taxon>asterids</taxon>
        <taxon>campanulids</taxon>
        <taxon>Asterales</taxon>
        <taxon>Asteraceae</taxon>
        <taxon>Asteroideae</taxon>
        <taxon>Anthemideae</taxon>
        <taxon>Anthemidinae</taxon>
        <taxon>Tanacetum</taxon>
    </lineage>
</organism>
<sequence length="1308" mass="148032">MALTAYADADHAACQDTRRKAEYIAMSGCCSQILWMRSQLTDYSFVFNKIHLYCDNRSAIAICYNNVQHSRSMHIDIRHHFIREQVEKGIVELYFVTTDYQLADIFTKALLRERFEFLLPHLGMKSKSPETLKHLQEGEEDYFRLQPAFQNEENMSTKRRLFLSTGDSILSGMDYLISVYSRSNIFVLNHHPNLDTMADVNVNAPAEQTPAMAPPTRTDDQILPRSSWVPDTIRYDKTTGRYSCQIDEQWFDLTKDTLRDALQITPVNNNQSFSSPPTPDALINFVNDMGYPKVVKTLSVVVTNDMFQPWRALTTIINLCLTGKTSGFERLRAPGKKKGNPIVILSIRFTKLIIHHLQSKHKFHPRPGSPLHLPYEEYVLGYLKFSAKGTKREVFGMPILNDLITADIRDGKYYNEYLEKVAKHQRYLTGEEGSDPDSPVPKPAKATKPEATKKSKPSAPKAALVTKPTAAKASKSTSSQQPKPKPAPAKPQEKKRKLVTKTPDEPSLVKNKGIPVNEPRFDDEEANMQRAVKESLKDVHAARRGPLPPVVFREPDSGRRQPLPEVQGKRKEKVIEEQVTHTLLDLNTLMKKSITNQYIFQRRTPVTAEPIEPSIHHQDEKATLADVETDTEELLIPTENSGEEVSNKCFGDQFFNDKPSNAENEKTTTETEAESMVSVTIHQDTSAIPPMTSPVIDLISRPNSPNEHQPLPATTTATATKTTTTITTLPLPPQPQQSTTDSILITRISKLEQIMANLIQDNEHLKESLDSHGSRLYKLENLNIPHQVSKAVDEIVTDAVDWAIQAPLRDRFRDFTEADMKEILHQRMWETNSYKAHEDHKNLYEALEKSMDRDHTDQLLTDLAEARRKKKRRHDSPKTPPRSPPHQPPPPPPPAGPSGTSGSCGASRSSQLPLPPPPPSNNQSDQSKSTTAPSSSKTAASAEYTAWTTTNTRFKPSVSSIPKDLPINDDSAPDKHWKPLPEEDRPATPEPTWSIPSSDLPVPINNWASALASTYTPPPENSLLAQTGDMAIFMDWYCKKQGITELKQKDLEGPVFKIVKVFHPNVIHLQYQIEECHKLQIDKVDDAIIRYNVSKPLPLGGQPGQVIIQADFFFNKDLEYLRYGGKGDRPALSISKMKAAYYPDVGLEQMVPDQMWIEEECKYDIAAMYVSLTGGSKDNTSTLTDTHLRIDEVLDYRVKEFKVNRMNPGLNSRFWIRKDVDRSKEFMFAIQKWLKTRRIFRNLECFVGGRTEMELVLEHTQQGTSNEVSWVSNSLVYSLRVLSTLRRSSLRTATQLRNPVKEILRNST</sequence>
<protein>
    <recommendedName>
        <fullName evidence="4">Reverse transcriptase Ty1/copia-type domain-containing protein</fullName>
    </recommendedName>
</protein>
<gene>
    <name evidence="2" type="ORF">Tco_0820265</name>
</gene>
<feature type="compositionally biased region" description="Polar residues" evidence="1">
    <location>
        <begin position="946"/>
        <end position="960"/>
    </location>
</feature>
<feature type="compositionally biased region" description="Pro residues" evidence="1">
    <location>
        <begin position="878"/>
        <end position="896"/>
    </location>
</feature>
<feature type="region of interest" description="Disordered" evidence="1">
    <location>
        <begin position="865"/>
        <end position="997"/>
    </location>
</feature>
<dbReference type="PANTHER" id="PTHR11439">
    <property type="entry name" value="GAG-POL-RELATED RETROTRANSPOSON"/>
    <property type="match status" value="1"/>
</dbReference>